<feature type="compositionally biased region" description="Basic and acidic residues" evidence="1">
    <location>
        <begin position="271"/>
        <end position="290"/>
    </location>
</feature>
<protein>
    <submittedName>
        <fullName evidence="2">Uncharacterized protein</fullName>
    </submittedName>
</protein>
<feature type="compositionally biased region" description="Basic and acidic residues" evidence="1">
    <location>
        <begin position="314"/>
        <end position="327"/>
    </location>
</feature>
<feature type="region of interest" description="Disordered" evidence="1">
    <location>
        <begin position="1"/>
        <end position="20"/>
    </location>
</feature>
<dbReference type="PANTHER" id="PTHR23005:SF3">
    <property type="entry name" value="RETINITIS PIGMENTOSA 1-LIKE 1 PROTEIN"/>
    <property type="match status" value="1"/>
</dbReference>
<evidence type="ECO:0000313" key="2">
    <source>
        <dbReference type="Ensembl" id="ENSSFAP00005004265.1"/>
    </source>
</evidence>
<keyword evidence="3" id="KW-1185">Reference proteome</keyword>
<proteinExistence type="predicted"/>
<accession>A0A672FI98</accession>
<feature type="compositionally biased region" description="Polar residues" evidence="1">
    <location>
        <begin position="187"/>
        <end position="211"/>
    </location>
</feature>
<feature type="compositionally biased region" description="Basic and acidic residues" evidence="1">
    <location>
        <begin position="414"/>
        <end position="430"/>
    </location>
</feature>
<feature type="compositionally biased region" description="Polar residues" evidence="1">
    <location>
        <begin position="255"/>
        <end position="268"/>
    </location>
</feature>
<reference evidence="2" key="2">
    <citation type="submission" date="2025-08" db="UniProtKB">
        <authorList>
            <consortium name="Ensembl"/>
        </authorList>
    </citation>
    <scope>IDENTIFICATION</scope>
</reference>
<dbReference type="Proteomes" id="UP000472267">
    <property type="component" value="Chromosome 15"/>
</dbReference>
<feature type="region of interest" description="Disordered" evidence="1">
    <location>
        <begin position="139"/>
        <end position="438"/>
    </location>
</feature>
<feature type="compositionally biased region" description="Low complexity" evidence="1">
    <location>
        <begin position="677"/>
        <end position="694"/>
    </location>
</feature>
<organism evidence="2 3">
    <name type="scientific">Salarias fasciatus</name>
    <name type="common">Jewelled blenny</name>
    <name type="synonym">Blennius fasciatus</name>
    <dbReference type="NCBI Taxonomy" id="181472"/>
    <lineage>
        <taxon>Eukaryota</taxon>
        <taxon>Metazoa</taxon>
        <taxon>Chordata</taxon>
        <taxon>Craniata</taxon>
        <taxon>Vertebrata</taxon>
        <taxon>Euteleostomi</taxon>
        <taxon>Actinopterygii</taxon>
        <taxon>Neopterygii</taxon>
        <taxon>Teleostei</taxon>
        <taxon>Neoteleostei</taxon>
        <taxon>Acanthomorphata</taxon>
        <taxon>Ovalentaria</taxon>
        <taxon>Blenniimorphae</taxon>
        <taxon>Blenniiformes</taxon>
        <taxon>Blennioidei</taxon>
        <taxon>Blenniidae</taxon>
        <taxon>Salariinae</taxon>
        <taxon>Salarias</taxon>
    </lineage>
</organism>
<feature type="region of interest" description="Disordered" evidence="1">
    <location>
        <begin position="511"/>
        <end position="559"/>
    </location>
</feature>
<sequence length="855" mass="94161">LVVSPDGTDSPVISNPPACEQLGEDDIEKRVRVNEDGSLSMEMKVRFKLQNDETLHWSTEVTKTAGRACEYHRGYNSPYFSQVGDGSYSGSENISMSDKDDSYGTVRRARHRESHCPQCCPHCREYDIWKNIPGVHGASRCIQSSSSSASSRTVVSRKTGDDVQPRASRPSSQNSEPEKEDTAGSGEMQTESQHSSPSPTDVASNASGSSSKPKDSENQHTCHCGVDEDDTNEQMNAQTEEEEEEEEEEEDILKDQSSAISVKTNASCTSDKSEDKEETESKDGGEERSKSAMSVHSNASMKSGKSVNSEVTLEESKSETDVGEDRALSSMSSKSKASNKSKGSRISSIPDVKTTEDEIEQRTPSAMSESKQETSEGSVEESMQLSAEENETARDTQSAMSGRSIKSSLSSAPKDLRNADHVICDNESNKSDLSQTLSSSDIVKEICETTAPGEATIDASPRLTNGPVSVPDHKSDRSAEADDFDLVPSRLPNASPTEVVNEWLKTLPAENDAYDMEEFNEDTEEQQTVPGTEKINTGEQNDDSDDSTAINSKDKNKDEVIKNDESKVFNSSIQVMKVLLNPKVDRCNSLPEISPVYGRKLSTSARGLLDSLVKLQLIDNDPKNANEKDERYKELMNILQSLWLCEPPKHEYTLKDDHHSVDDDFNHTSSSGVDVNSGSTGSGKSSDGVKKTSVNTLQEAQKICEAEPQWTSDRDSDEKKLNEEDPATDETIRSDDSQREIPETPSSTNKSSGNDSSGQKSPGEAEMADQEDMQSESSFLLQSTQLIKEISQDPDPIWVLSLLTNIKKQFMKHYVNAMKEFQVRWNLGDNEKLEEMINDLKTGVHNKIQASIDRE</sequence>
<dbReference type="GO" id="GO:0042461">
    <property type="term" value="P:photoreceptor cell development"/>
    <property type="evidence" value="ECO:0007669"/>
    <property type="project" value="TreeGrafter"/>
</dbReference>
<feature type="compositionally biased region" description="Polar residues" evidence="1">
    <location>
        <begin position="526"/>
        <end position="539"/>
    </location>
</feature>
<evidence type="ECO:0000256" key="1">
    <source>
        <dbReference type="SAM" id="MobiDB-lite"/>
    </source>
</evidence>
<feature type="region of interest" description="Disordered" evidence="1">
    <location>
        <begin position="663"/>
        <end position="777"/>
    </location>
</feature>
<feature type="compositionally biased region" description="Low complexity" evidence="1">
    <location>
        <begin position="746"/>
        <end position="758"/>
    </location>
</feature>
<dbReference type="InParanoid" id="A0A672FI98"/>
<dbReference type="GO" id="GO:0035082">
    <property type="term" value="P:axoneme assembly"/>
    <property type="evidence" value="ECO:0007669"/>
    <property type="project" value="TreeGrafter"/>
</dbReference>
<feature type="compositionally biased region" description="Polar residues" evidence="1">
    <location>
        <begin position="291"/>
        <end position="311"/>
    </location>
</feature>
<feature type="compositionally biased region" description="Acidic residues" evidence="1">
    <location>
        <begin position="239"/>
        <end position="252"/>
    </location>
</feature>
<dbReference type="AlphaFoldDB" id="A0A672FI98"/>
<dbReference type="GO" id="GO:0005930">
    <property type="term" value="C:axoneme"/>
    <property type="evidence" value="ECO:0007669"/>
    <property type="project" value="TreeGrafter"/>
</dbReference>
<reference evidence="2" key="1">
    <citation type="submission" date="2019-06" db="EMBL/GenBank/DDBJ databases">
        <authorList>
            <consortium name="Wellcome Sanger Institute Data Sharing"/>
        </authorList>
    </citation>
    <scope>NUCLEOTIDE SEQUENCE [LARGE SCALE GENOMIC DNA]</scope>
</reference>
<feature type="compositionally biased region" description="Polar residues" evidence="1">
    <location>
        <begin position="362"/>
        <end position="387"/>
    </location>
</feature>
<feature type="compositionally biased region" description="Basic and acidic residues" evidence="1">
    <location>
        <begin position="471"/>
        <end position="480"/>
    </location>
</feature>
<feature type="region of interest" description="Disordered" evidence="1">
    <location>
        <begin position="451"/>
        <end position="497"/>
    </location>
</feature>
<feature type="compositionally biased region" description="Polar residues" evidence="1">
    <location>
        <begin position="395"/>
        <end position="411"/>
    </location>
</feature>
<feature type="compositionally biased region" description="Basic and acidic residues" evidence="1">
    <location>
        <begin position="712"/>
        <end position="723"/>
    </location>
</feature>
<dbReference type="Ensembl" id="ENSSFAT00005004551.1">
    <property type="protein sequence ID" value="ENSSFAP00005004265.1"/>
    <property type="gene ID" value="ENSSFAG00005002840.1"/>
</dbReference>
<dbReference type="PANTHER" id="PTHR23005">
    <property type="entry name" value="RETINITIS PIGMENTOSA 1 PROTEIN"/>
    <property type="match status" value="1"/>
</dbReference>
<feature type="compositionally biased region" description="Polar residues" evidence="1">
    <location>
        <begin position="667"/>
        <end position="676"/>
    </location>
</feature>
<name>A0A672FI98_SALFA</name>
<feature type="compositionally biased region" description="Acidic residues" evidence="1">
    <location>
        <begin position="512"/>
        <end position="525"/>
    </location>
</feature>
<reference evidence="2" key="3">
    <citation type="submission" date="2025-09" db="UniProtKB">
        <authorList>
            <consortium name="Ensembl"/>
        </authorList>
    </citation>
    <scope>IDENTIFICATION</scope>
</reference>
<feature type="compositionally biased region" description="Basic and acidic residues" evidence="1">
    <location>
        <begin position="730"/>
        <end position="742"/>
    </location>
</feature>
<dbReference type="GO" id="GO:0060041">
    <property type="term" value="P:retina development in camera-type eye"/>
    <property type="evidence" value="ECO:0007669"/>
    <property type="project" value="TreeGrafter"/>
</dbReference>
<evidence type="ECO:0000313" key="3">
    <source>
        <dbReference type="Proteomes" id="UP000472267"/>
    </source>
</evidence>